<protein>
    <submittedName>
        <fullName evidence="1">Uncharacterized protein</fullName>
    </submittedName>
</protein>
<dbReference type="STRING" id="1071918.SAMN05421544_11042"/>
<organism evidence="1 2">
    <name type="scientific">Riemerella columbipharyngis</name>
    <dbReference type="NCBI Taxonomy" id="1071918"/>
    <lineage>
        <taxon>Bacteria</taxon>
        <taxon>Pseudomonadati</taxon>
        <taxon>Bacteroidota</taxon>
        <taxon>Flavobacteriia</taxon>
        <taxon>Flavobacteriales</taxon>
        <taxon>Weeksellaceae</taxon>
        <taxon>Riemerella</taxon>
    </lineage>
</organism>
<gene>
    <name evidence="1" type="ORF">SAMN05421544_11042</name>
</gene>
<dbReference type="AlphaFoldDB" id="A0A1G7D7Z7"/>
<proteinExistence type="predicted"/>
<accession>A0A1G7D7Z7</accession>
<dbReference type="EMBL" id="FNAS01000010">
    <property type="protein sequence ID" value="SDE47629.1"/>
    <property type="molecule type" value="Genomic_DNA"/>
</dbReference>
<keyword evidence="2" id="KW-1185">Reference proteome</keyword>
<evidence type="ECO:0000313" key="1">
    <source>
        <dbReference type="EMBL" id="SDE47629.1"/>
    </source>
</evidence>
<reference evidence="1 2" key="1">
    <citation type="submission" date="2016-10" db="EMBL/GenBank/DDBJ databases">
        <authorList>
            <person name="de Groot N.N."/>
        </authorList>
    </citation>
    <scope>NUCLEOTIDE SEQUENCE [LARGE SCALE GENOMIC DNA]</scope>
    <source>
        <strain evidence="1 2">DSM 24015</strain>
    </source>
</reference>
<name>A0A1G7D7Z7_9FLAO</name>
<dbReference type="Proteomes" id="UP000198517">
    <property type="component" value="Unassembled WGS sequence"/>
</dbReference>
<sequence>MLMITFQQVAIIVHFKLNQDYIEKKYCVNKNTPTTHCHGKCRLRKELENTQKESPKAISIYKTFDLVPTTTYNYNFENKEPVAENTAHHFYKEKLTAADYNGRLFKPPIF</sequence>
<evidence type="ECO:0000313" key="2">
    <source>
        <dbReference type="Proteomes" id="UP000198517"/>
    </source>
</evidence>